<evidence type="ECO:0000313" key="2">
    <source>
        <dbReference type="EMBL" id="MDK2123060.1"/>
    </source>
</evidence>
<reference evidence="2" key="1">
    <citation type="submission" date="2023-03" db="EMBL/GenBank/DDBJ databases">
        <title>Chitinimonas shenzhenensis gen. nov., sp. nov., a novel member of family Burkholderiaceae isolated from activated sludge collected in Shen Zhen, China.</title>
        <authorList>
            <person name="Wang X."/>
        </authorList>
    </citation>
    <scope>NUCLEOTIDE SEQUENCE</scope>
    <source>
        <strain evidence="2">DQS-5</strain>
    </source>
</reference>
<proteinExistence type="predicted"/>
<evidence type="ECO:0000313" key="3">
    <source>
        <dbReference type="Proteomes" id="UP001172778"/>
    </source>
</evidence>
<keyword evidence="3" id="KW-1185">Reference proteome</keyword>
<accession>A0ABT7DSL9</accession>
<dbReference type="Pfam" id="PF09983">
    <property type="entry name" value="JetD_C"/>
    <property type="match status" value="1"/>
</dbReference>
<feature type="domain" description="Wadjet protein JetD C-terminal" evidence="1">
    <location>
        <begin position="125"/>
        <end position="156"/>
    </location>
</feature>
<dbReference type="InterPro" id="IPR024534">
    <property type="entry name" value="JetD_C"/>
</dbReference>
<name>A0ABT7DSL9_9NEIS</name>
<protein>
    <submittedName>
        <fullName evidence="2">DUF2220 family protein</fullName>
    </submittedName>
</protein>
<gene>
    <name evidence="2" type="ORF">PZA18_03215</name>
</gene>
<dbReference type="RefSeq" id="WP_284099348.1">
    <property type="nucleotide sequence ID" value="NZ_JARRAF010000003.1"/>
</dbReference>
<sequence length="225" mass="25008">MDHYTQFIVSARYLLSSSKILSEIPTAVLKRFLGTDPEWPDQISYVVTAGPEAPKKTILIENPWAFERAIAAGLAVTDALVVTFGYGLTRGGDAFGRQLARQIESGTEGLVQLRRYGNPPDLSTLLHHSPLEFWGDLDPEGLRIYLRLKKRLPTLELSSLYEPMKQRLLEGRGHSYNCFTAKAGQSPITPDELNCAPVIDELARLCKTRGIDQEALSVQEIVSHS</sequence>
<evidence type="ECO:0000259" key="1">
    <source>
        <dbReference type="Pfam" id="PF09983"/>
    </source>
</evidence>
<dbReference type="EMBL" id="JARRAF010000003">
    <property type="protein sequence ID" value="MDK2123060.1"/>
    <property type="molecule type" value="Genomic_DNA"/>
</dbReference>
<organism evidence="2 3">
    <name type="scientific">Parachitinimonas caeni</name>
    <dbReference type="NCBI Taxonomy" id="3031301"/>
    <lineage>
        <taxon>Bacteria</taxon>
        <taxon>Pseudomonadati</taxon>
        <taxon>Pseudomonadota</taxon>
        <taxon>Betaproteobacteria</taxon>
        <taxon>Neisseriales</taxon>
        <taxon>Chitinibacteraceae</taxon>
        <taxon>Parachitinimonas</taxon>
    </lineage>
</organism>
<dbReference type="Proteomes" id="UP001172778">
    <property type="component" value="Unassembled WGS sequence"/>
</dbReference>
<comment type="caution">
    <text evidence="2">The sequence shown here is derived from an EMBL/GenBank/DDBJ whole genome shotgun (WGS) entry which is preliminary data.</text>
</comment>